<reference evidence="1" key="5">
    <citation type="journal article" date="2004" name="Plasmid">
        <title>The SHV-5 extended-spectrum beta-lactamase gene of pACM1 is located on the remnant of a compound transposon.</title>
        <authorList>
            <person name="Preston K.E."/>
            <person name="Venezia R.A."/>
            <person name="Stellrecht K.A."/>
        </authorList>
    </citation>
    <scope>NUCLEOTIDE SEQUENCE</scope>
    <source>
        <strain evidence="1">ATCC 51983</strain>
        <plasmid evidence="1">pACM1</plasmid>
    </source>
</reference>
<keyword evidence="1" id="KW-0614">Plasmid</keyword>
<reference evidence="1" key="3">
    <citation type="journal article" date="2000" name="Plasmid">
        <title>Nucleotide sequence of a 7-kb fragment of pACM1 encoding an IncM DNA primase and other putative proteins associated with conjugation.</title>
        <authorList>
            <person name="Preston K.E."/>
            <person name="Radomski C.C."/>
            <person name="Venezia R.A."/>
        </authorList>
    </citation>
    <scope>NUCLEOTIDE SEQUENCE</scope>
    <source>
        <strain evidence="1">ATCC 51983</strain>
        <plasmid evidence="1">pACM1</plasmid>
    </source>
</reference>
<dbReference type="SUPFAM" id="SSF53955">
    <property type="entry name" value="Lysozyme-like"/>
    <property type="match status" value="1"/>
</dbReference>
<dbReference type="RefSeq" id="WP_004187436.1">
    <property type="nucleotide sequence ID" value="NC_024997.1"/>
</dbReference>
<dbReference type="EMBL" id="KJ541681">
    <property type="protein sequence ID" value="AIM47864.1"/>
    <property type="molecule type" value="Genomic_DNA"/>
</dbReference>
<evidence type="ECO:0000313" key="2">
    <source>
        <dbReference type="EMBL" id="BAP75813.1"/>
    </source>
</evidence>
<dbReference type="EMBL" id="AB715422">
    <property type="protein sequence ID" value="BAP75813.1"/>
    <property type="molecule type" value="Genomic_DNA"/>
</dbReference>
<dbReference type="KEGG" id="koc:AB185_01355"/>
<dbReference type="CDD" id="cd13400">
    <property type="entry name" value="LT_IagB-like"/>
    <property type="match status" value="1"/>
</dbReference>
<geneLocation type="plasmid" evidence="2">
    <name>pKOI-34</name>
</geneLocation>
<dbReference type="GeneID" id="89551361"/>
<sequence length="131" mass="14679">MVDAPPSIPLPTCMVEAAQIYHIPLRGFLALWLTEGGKPGMKNKNKNGTYDYGAFQINTIWANKLASDFGVKAEQLQHDFCASAMASAYILKYNIILEGGDFWQGVGRYHSNTPARKAWYIGKVYQNSLRF</sequence>
<dbReference type="InterPro" id="IPR023346">
    <property type="entry name" value="Lysozyme-like_dom_sf"/>
</dbReference>
<accession>A0A088FS04</accession>
<gene>
    <name evidence="1" type="primary">trbN</name>
</gene>
<reference evidence="2" key="6">
    <citation type="journal article" date="2013" name="Diagn. Microbiol. Infect. Dis.">
        <title>A novel metallo-beta-lactamase, IMP-34, in Klebsiella isolates with decreased resistance to imipenem.</title>
        <authorList>
            <person name="Shigemoto N."/>
            <person name="Kayama S."/>
            <person name="Kuwahara R."/>
            <person name="Hisatsune J."/>
            <person name="Kato F."/>
            <person name="Nishio H."/>
            <person name="Yamasaki K."/>
            <person name="Wada Y."/>
            <person name="Sueda T."/>
            <person name="Ohge H."/>
            <person name="Sugai M."/>
        </authorList>
    </citation>
    <scope>NUCLEOTIDE SEQUENCE</scope>
    <source>
        <strain evidence="2">MS5279</strain>
        <plasmid evidence="2">pKOI-34</plasmid>
    </source>
</reference>
<reference evidence="1" key="1">
    <citation type="journal article" date="1997" name="Plasmid">
        <title>The resistance and integrase genes of pACM1, a conjugative multiple-resistance plasmid, from Klebsiella oxytoca.</title>
        <authorList>
            <person name="Preston K.E."/>
            <person name="Kacica M.A."/>
            <person name="Limberger R.J."/>
            <person name="Archinal W.A."/>
            <person name="Venezia R.A."/>
        </authorList>
    </citation>
    <scope>NUCLEOTIDE SEQUENCE</scope>
    <source>
        <strain evidence="1">ATCC 51983</strain>
        <plasmid evidence="1">pACM1</plasmid>
    </source>
</reference>
<proteinExistence type="predicted"/>
<reference evidence="1" key="4">
    <citation type="journal article" date="2002" name="Plasmid">
        <title>Chromosomal sequences from Klebsiella pneumoniae flank the SHV-5 extended-spectrum beta-lactamase gene in pACM1.</title>
        <authorList>
            <person name="Preston K.E."/>
            <person name="Venezia R.A."/>
        </authorList>
    </citation>
    <scope>NUCLEOTIDE SEQUENCE</scope>
    <source>
        <strain evidence="1">ATCC 51983</strain>
        <plasmid evidence="1">pACM1</plasmid>
    </source>
</reference>
<dbReference type="AlphaFoldDB" id="A0A088FS04"/>
<evidence type="ECO:0000313" key="1">
    <source>
        <dbReference type="EMBL" id="AIM47864.1"/>
    </source>
</evidence>
<organism evidence="1">
    <name type="scientific">Klebsiella oxytoca</name>
    <dbReference type="NCBI Taxonomy" id="571"/>
    <lineage>
        <taxon>Bacteria</taxon>
        <taxon>Pseudomonadati</taxon>
        <taxon>Pseudomonadota</taxon>
        <taxon>Gammaproteobacteria</taxon>
        <taxon>Enterobacterales</taxon>
        <taxon>Enterobacteriaceae</taxon>
        <taxon>Klebsiella/Raoultella group</taxon>
        <taxon>Klebsiella</taxon>
    </lineage>
</organism>
<name>A0A088FS04_KLEOX</name>
<protein>
    <submittedName>
        <fullName evidence="1">Putative lytic transglycosylase</fullName>
    </submittedName>
    <submittedName>
        <fullName evidence="2">TrbN</fullName>
    </submittedName>
</protein>
<geneLocation type="plasmid" evidence="1">
    <name>pACM1</name>
</geneLocation>
<dbReference type="PATRIC" id="fig|571.62.peg.6957"/>
<reference evidence="1" key="2">
    <citation type="journal article" date="1999" name="Plasmid">
        <title>The cassettes and 3' conserved segment of an integron from Klebsiella oxytoca plasmid pACM1.</title>
        <authorList>
            <person name="Preston K.E."/>
            <person name="Radomski C.C."/>
            <person name="Venezia R.A."/>
        </authorList>
    </citation>
    <scope>NUCLEOTIDE SEQUENCE</scope>
    <source>
        <strain evidence="1">ATCC 51983</strain>
        <plasmid evidence="1">pACM1</plasmid>
    </source>
</reference>
<dbReference type="OrthoDB" id="9808681at2"/>
<reference evidence="1" key="7">
    <citation type="journal article" date="2014" name="Plasmid">
        <title>The complete nucleotide sequence of the multi-drug resistance-encoding IncL/M plasmid pACM1.</title>
        <authorList>
            <person name="Preston K.E."/>
            <person name="Hitchcock S.A."/>
            <person name="Aziz A.Y."/>
            <person name="Tine J.A."/>
        </authorList>
    </citation>
    <scope>NUCLEOTIDE SEQUENCE</scope>
    <source>
        <strain evidence="1">ATCC 51983</strain>
        <plasmid evidence="1">pACM1</plasmid>
    </source>
</reference>